<evidence type="ECO:0000256" key="4">
    <source>
        <dbReference type="ARBA" id="ARBA00022801"/>
    </source>
</evidence>
<dbReference type="FunFam" id="3.40.710.10:FF:000005">
    <property type="entry name" value="Glutaminase"/>
    <property type="match status" value="1"/>
</dbReference>
<dbReference type="InterPro" id="IPR015868">
    <property type="entry name" value="Glutaminase"/>
</dbReference>
<reference evidence="6" key="1">
    <citation type="submission" date="2015-10" db="EMBL/GenBank/DDBJ databases">
        <authorList>
            <person name="Gilbert D.G."/>
        </authorList>
    </citation>
    <scope>NUCLEOTIDE SEQUENCE</scope>
</reference>
<comment type="catalytic activity">
    <reaction evidence="5">
        <text>L-glutamine + H2O = L-glutamate + NH4(+)</text>
        <dbReference type="Rhea" id="RHEA:15889"/>
        <dbReference type="ChEBI" id="CHEBI:15377"/>
        <dbReference type="ChEBI" id="CHEBI:28938"/>
        <dbReference type="ChEBI" id="CHEBI:29985"/>
        <dbReference type="ChEBI" id="CHEBI:58359"/>
        <dbReference type="EC" id="3.5.1.2"/>
    </reaction>
</comment>
<evidence type="ECO:0000313" key="6">
    <source>
        <dbReference type="EMBL" id="CUS46014.1"/>
    </source>
</evidence>
<dbReference type="SUPFAM" id="SSF56601">
    <property type="entry name" value="beta-lactamase/transpeptidase-like"/>
    <property type="match status" value="1"/>
</dbReference>
<dbReference type="EMBL" id="CZQE01000326">
    <property type="protein sequence ID" value="CUS46014.1"/>
    <property type="molecule type" value="Genomic_DNA"/>
</dbReference>
<protein>
    <recommendedName>
        <fullName evidence="3">glutaminase</fullName>
        <ecNumber evidence="3">3.5.1.2</ecNumber>
    </recommendedName>
</protein>
<dbReference type="PANTHER" id="PTHR12544:SF29">
    <property type="entry name" value="GLUTAMINASE"/>
    <property type="match status" value="1"/>
</dbReference>
<dbReference type="PANTHER" id="PTHR12544">
    <property type="entry name" value="GLUTAMINASE"/>
    <property type="match status" value="1"/>
</dbReference>
<evidence type="ECO:0000256" key="1">
    <source>
        <dbReference type="ARBA" id="ARBA00011076"/>
    </source>
</evidence>
<dbReference type="GO" id="GO:0004359">
    <property type="term" value="F:glutaminase activity"/>
    <property type="evidence" value="ECO:0007669"/>
    <property type="project" value="UniProtKB-EC"/>
</dbReference>
<accession>A0A160TPW0</accession>
<dbReference type="GO" id="GO:0006543">
    <property type="term" value="P:L-glutamine catabolic process"/>
    <property type="evidence" value="ECO:0007669"/>
    <property type="project" value="TreeGrafter"/>
</dbReference>
<dbReference type="EC" id="3.5.1.2" evidence="3"/>
<comment type="subunit">
    <text evidence="2">Homotetramer.</text>
</comment>
<sequence length="321" mass="33888">MASLETIVADIAAEMADAPDRGTVADYIPGLAEVPADKFGIAVIEADGTCHMAGDAEEPFSIQSISKVFSLTLALGSIGDRLWDRVGREPSGSAFNSIVQLETESGIPRNPFINAGAIVVADMILGAHEPVEAIGEILRFVRSLADDDSIFIDERIARAEQATGFRNIALANYMRAFGNIRNPVERTLGVYFHQCALAMSCRQLALAGRYLMAGGVNPATGHSIVSTQRARRINALMMTCGHYDGSGEFAFRVGLPGKSGVGGGILAIAPGKASIAVWSPGLNPRGTSQLGALALERLVQRTGWSVFEPSDVQAGLKANDS</sequence>
<dbReference type="Pfam" id="PF04960">
    <property type="entry name" value="Glutaminase"/>
    <property type="match status" value="1"/>
</dbReference>
<dbReference type="InterPro" id="IPR012338">
    <property type="entry name" value="Beta-lactam/transpept-like"/>
</dbReference>
<evidence type="ECO:0000256" key="5">
    <source>
        <dbReference type="ARBA" id="ARBA00049534"/>
    </source>
</evidence>
<gene>
    <name evidence="6" type="ORF">MGWOODY_Smn3502</name>
</gene>
<dbReference type="HAMAP" id="MF_00313">
    <property type="entry name" value="Glutaminase"/>
    <property type="match status" value="1"/>
</dbReference>
<evidence type="ECO:0000256" key="3">
    <source>
        <dbReference type="ARBA" id="ARBA00012918"/>
    </source>
</evidence>
<organism evidence="6">
    <name type="scientific">hydrothermal vent metagenome</name>
    <dbReference type="NCBI Taxonomy" id="652676"/>
    <lineage>
        <taxon>unclassified sequences</taxon>
        <taxon>metagenomes</taxon>
        <taxon>ecological metagenomes</taxon>
    </lineage>
</organism>
<comment type="similarity">
    <text evidence="1">Belongs to the glutaminase family.</text>
</comment>
<dbReference type="Gene3D" id="3.40.710.10">
    <property type="entry name" value="DD-peptidase/beta-lactamase superfamily"/>
    <property type="match status" value="1"/>
</dbReference>
<name>A0A160TPW0_9ZZZZ</name>
<evidence type="ECO:0000256" key="2">
    <source>
        <dbReference type="ARBA" id="ARBA00011881"/>
    </source>
</evidence>
<dbReference type="NCBIfam" id="TIGR03814">
    <property type="entry name" value="Gln_ase"/>
    <property type="match status" value="1"/>
</dbReference>
<proteinExistence type="inferred from homology"/>
<dbReference type="AlphaFoldDB" id="A0A160TPW0"/>
<dbReference type="NCBIfam" id="NF002133">
    <property type="entry name" value="PRK00971.1-2"/>
    <property type="match status" value="1"/>
</dbReference>
<keyword evidence="4 6" id="KW-0378">Hydrolase</keyword>
<dbReference type="GO" id="GO:0006537">
    <property type="term" value="P:glutamate biosynthetic process"/>
    <property type="evidence" value="ECO:0007669"/>
    <property type="project" value="TreeGrafter"/>
</dbReference>